<feature type="domain" description="4Fe-4S Wbl-type" evidence="1">
    <location>
        <begin position="21"/>
        <end position="94"/>
    </location>
</feature>
<evidence type="ECO:0000259" key="1">
    <source>
        <dbReference type="PROSITE" id="PS51674"/>
    </source>
</evidence>
<dbReference type="InterPro" id="IPR034768">
    <property type="entry name" value="4FE4S_WBL"/>
</dbReference>
<organism evidence="2 3">
    <name type="scientific">Mycolicibacterium arabiense</name>
    <dbReference type="NCBI Taxonomy" id="1286181"/>
    <lineage>
        <taxon>Bacteria</taxon>
        <taxon>Bacillati</taxon>
        <taxon>Actinomycetota</taxon>
        <taxon>Actinomycetes</taxon>
        <taxon>Mycobacteriales</taxon>
        <taxon>Mycobacteriaceae</taxon>
        <taxon>Mycolicibacterium</taxon>
    </lineage>
</organism>
<dbReference type="Proteomes" id="UP000467428">
    <property type="component" value="Chromosome"/>
</dbReference>
<reference evidence="2 3" key="1">
    <citation type="journal article" date="2019" name="Emerg. Microbes Infect.">
        <title>Comprehensive subspecies identification of 175 nontuberculous mycobacteria species based on 7547 genomic profiles.</title>
        <authorList>
            <person name="Matsumoto Y."/>
            <person name="Kinjo T."/>
            <person name="Motooka D."/>
            <person name="Nabeya D."/>
            <person name="Jung N."/>
            <person name="Uechi K."/>
            <person name="Horii T."/>
            <person name="Iida T."/>
            <person name="Fujita J."/>
            <person name="Nakamura S."/>
        </authorList>
    </citation>
    <scope>NUCLEOTIDE SEQUENCE [LARGE SCALE GENOMIC DNA]</scope>
    <source>
        <strain evidence="2 3">JCM 18538</strain>
    </source>
</reference>
<dbReference type="RefSeq" id="WP_163918170.1">
    <property type="nucleotide sequence ID" value="NZ_AP022593.1"/>
</dbReference>
<evidence type="ECO:0000313" key="3">
    <source>
        <dbReference type="Proteomes" id="UP000467428"/>
    </source>
</evidence>
<gene>
    <name evidence="2" type="ORF">MARA_18470</name>
</gene>
<dbReference type="KEGG" id="marz:MARA_18470"/>
<sequence>MSNWESMSALLETIPDLDGAACRGRSDLFDRTDAGQHAAGRLSKTEVHDARREALRLCRRCPTLGPCRIWLDALPVAHRPTGVVAGLVLTTAGAPSKIATAATLGLPGAL</sequence>
<protein>
    <recommendedName>
        <fullName evidence="1">4Fe-4S Wbl-type domain-containing protein</fullName>
    </recommendedName>
</protein>
<name>A0A7I7RWT5_9MYCO</name>
<dbReference type="EMBL" id="AP022593">
    <property type="protein sequence ID" value="BBY48379.1"/>
    <property type="molecule type" value="Genomic_DNA"/>
</dbReference>
<evidence type="ECO:0000313" key="2">
    <source>
        <dbReference type="EMBL" id="BBY48379.1"/>
    </source>
</evidence>
<dbReference type="AlphaFoldDB" id="A0A7I7RWT5"/>
<accession>A0A7I7RWT5</accession>
<geneLocation type="plasmid" evidence="3">
    <name>pjcm18538 dna</name>
</geneLocation>
<dbReference type="PROSITE" id="PS51674">
    <property type="entry name" value="4FE4S_WBL"/>
    <property type="match status" value="1"/>
</dbReference>
<keyword evidence="3" id="KW-1185">Reference proteome</keyword>
<proteinExistence type="predicted"/>